<name>A0A3M9X7J6_9HYPH</name>
<dbReference type="GeneID" id="66680337"/>
<accession>A0A3M9X7J6</accession>
<organism evidence="1 2">
    <name type="scientific">Mesorhizobium japonicum</name>
    <dbReference type="NCBI Taxonomy" id="2066070"/>
    <lineage>
        <taxon>Bacteria</taxon>
        <taxon>Pseudomonadati</taxon>
        <taxon>Pseudomonadota</taxon>
        <taxon>Alphaproteobacteria</taxon>
        <taxon>Hyphomicrobiales</taxon>
        <taxon>Phyllobacteriaceae</taxon>
        <taxon>Mesorhizobium</taxon>
    </lineage>
</organism>
<dbReference type="EMBL" id="QKOD01000005">
    <property type="protein sequence ID" value="RNJ44017.1"/>
    <property type="molecule type" value="Genomic_DNA"/>
</dbReference>
<evidence type="ECO:0000313" key="2">
    <source>
        <dbReference type="Proteomes" id="UP000275436"/>
    </source>
</evidence>
<reference evidence="1 2" key="1">
    <citation type="journal article" date="2018" name="Mol. Plant Microbe Interact.">
        <title>Taxonomically Different Co-Microsymbionts of a Relict Legume, Oxytropis popoviana, Have Complementary Sets of Symbiotic Genes and Together Increase the Efficiency of Plant Nodulation.</title>
        <authorList>
            <person name="Safronova V."/>
            <person name="Belimov A."/>
            <person name="Sazanova A."/>
            <person name="Chirak E."/>
            <person name="Verkhozina A."/>
            <person name="Kuznetsova I."/>
            <person name="Andronov E."/>
            <person name="Puhalsky J."/>
            <person name="Tikhonovich I."/>
        </authorList>
    </citation>
    <scope>NUCLEOTIDE SEQUENCE [LARGE SCALE GENOMIC DNA]</scope>
    <source>
        <strain evidence="1 2">Opo-235</strain>
    </source>
</reference>
<comment type="caution">
    <text evidence="1">The sequence shown here is derived from an EMBL/GenBank/DDBJ whole genome shotgun (WGS) entry which is preliminary data.</text>
</comment>
<protein>
    <submittedName>
        <fullName evidence="1">Uncharacterized protein</fullName>
    </submittedName>
</protein>
<gene>
    <name evidence="1" type="ORF">DNR46_20900</name>
</gene>
<sequence length="54" mass="5885">MSNRRLFSALGDLFTAFGGAVAASRSVEAGRKPRADDLRKLGMDPAIFNRIGRF</sequence>
<dbReference type="OMA" id="MDPAIFN"/>
<dbReference type="RefSeq" id="WP_010913318.1">
    <property type="nucleotide sequence ID" value="NZ_CP051773.1"/>
</dbReference>
<evidence type="ECO:0000313" key="1">
    <source>
        <dbReference type="EMBL" id="RNJ44017.1"/>
    </source>
</evidence>
<proteinExistence type="predicted"/>
<dbReference type="Proteomes" id="UP000275436">
    <property type="component" value="Unassembled WGS sequence"/>
</dbReference>
<dbReference type="AlphaFoldDB" id="A0A3M9X7J6"/>